<evidence type="ECO:0000313" key="2">
    <source>
        <dbReference type="EMBL" id="QUC08150.1"/>
    </source>
</evidence>
<name>A0ABX7Y4M1_9ACTN</name>
<keyword evidence="1" id="KW-0812">Transmembrane</keyword>
<feature type="transmembrane region" description="Helical" evidence="1">
    <location>
        <begin position="175"/>
        <end position="196"/>
    </location>
</feature>
<proteinExistence type="predicted"/>
<accession>A0ABX7Y4M1</accession>
<feature type="transmembrane region" description="Helical" evidence="1">
    <location>
        <begin position="19"/>
        <end position="40"/>
    </location>
</feature>
<keyword evidence="1" id="KW-1133">Transmembrane helix</keyword>
<organism evidence="2 3">
    <name type="scientific">Arachnia rubra</name>
    <dbReference type="NCBI Taxonomy" id="1547448"/>
    <lineage>
        <taxon>Bacteria</taxon>
        <taxon>Bacillati</taxon>
        <taxon>Actinomycetota</taxon>
        <taxon>Actinomycetes</taxon>
        <taxon>Propionibacteriales</taxon>
        <taxon>Propionibacteriaceae</taxon>
        <taxon>Arachnia</taxon>
    </lineage>
</organism>
<reference evidence="2 3" key="1">
    <citation type="submission" date="2021-03" db="EMBL/GenBank/DDBJ databases">
        <title>Human Oral Microbial Genomes.</title>
        <authorList>
            <person name="Johnston C.D."/>
            <person name="Chen T."/>
            <person name="Dewhirst F.E."/>
        </authorList>
    </citation>
    <scope>NUCLEOTIDE SEQUENCE [LARGE SCALE GENOMIC DNA]</scope>
    <source>
        <strain evidence="2 3">DSMZ 100122</strain>
    </source>
</reference>
<keyword evidence="3" id="KW-1185">Reference proteome</keyword>
<dbReference type="Proteomes" id="UP000678513">
    <property type="component" value="Chromosome"/>
</dbReference>
<evidence type="ECO:0000313" key="3">
    <source>
        <dbReference type="Proteomes" id="UP000678513"/>
    </source>
</evidence>
<feature type="transmembrane region" description="Helical" evidence="1">
    <location>
        <begin position="102"/>
        <end position="119"/>
    </location>
</feature>
<protein>
    <submittedName>
        <fullName evidence="2">Uncharacterized protein</fullName>
    </submittedName>
</protein>
<keyword evidence="1" id="KW-0472">Membrane</keyword>
<evidence type="ECO:0000256" key="1">
    <source>
        <dbReference type="SAM" id="Phobius"/>
    </source>
</evidence>
<dbReference type="RefSeq" id="WP_212323721.1">
    <property type="nucleotide sequence ID" value="NZ_AP024463.1"/>
</dbReference>
<dbReference type="EMBL" id="CP072384">
    <property type="protein sequence ID" value="QUC08150.1"/>
    <property type="molecule type" value="Genomic_DNA"/>
</dbReference>
<feature type="transmembrane region" description="Helical" evidence="1">
    <location>
        <begin position="60"/>
        <end position="81"/>
    </location>
</feature>
<sequence length="267" mass="29186">MAADEEVTETNQTHKGLRWLDVGIILAVAPIVVASLRVVIFTGGDPVLTQVLIENLDVRTLLLGSFFSILPAMAMVASSFLMVEKSLAGRLLGGDKKGRRRWGTLIGGIILLLVVFSNLMWIAAALVVVPIILFVISFVSFLGEKLERERVKNSWKDIFNVQKGLSSLALGQLRYAMIPPLTILIAVLAQFGSMWLPLELVTTQNTSAKAYVLSNSEGWATLLTEQKVILRIPEGAIIERRVCKQGHHTSLISMLSSSKGAEYPECG</sequence>
<gene>
    <name evidence="2" type="ORF">J5A65_14825</name>
</gene>